<dbReference type="InterPro" id="IPR011650">
    <property type="entry name" value="Peptidase_M20_dimer"/>
</dbReference>
<keyword evidence="1" id="KW-0479">Metal-binding</keyword>
<evidence type="ECO:0000313" key="4">
    <source>
        <dbReference type="EMBL" id="RBP37398.1"/>
    </source>
</evidence>
<feature type="domain" description="Peptidase M20 dimerisation" evidence="3">
    <location>
        <begin position="194"/>
        <end position="303"/>
    </location>
</feature>
<name>A0A366H5Q3_9BACT</name>
<sequence length="394" mass="42278">MGTALLLGCMAAFPQSVVKLTQALVRIPSVNPDGDPGVDKTGEADVAAYVGDFLKHSGAEVVIEEVLPGRPNVIGRFRSEPANDGKPKPRIVFGPHLDTVGVGGMTIDPFGGEVREGKLWGRGACDTKGPMAAMLWALWELRDELATLPVEVHFAGFMSEESDQHGSRHFAKHHGKDYAFALIAEPTDLKTVFKHKGCLWADIETFGIAVHGSRPELGENAIVKMAKLIKALDADFRAQLANCGDDEWLGRSTISLGMIRGGTRANITADHCRLTVDIRYNPAVRDHGGPHELLKAFVAHLDPSAKVTPCGALSPCLDTSAEDPFVKSLVEHGAALTGAPWFCDAAFLAEAGVPAIAMGPGSIAQAHTKDEWIEIAELERGAEFWVRWLRGEGA</sequence>
<evidence type="ECO:0000256" key="2">
    <source>
        <dbReference type="ARBA" id="ARBA00022801"/>
    </source>
</evidence>
<dbReference type="SUPFAM" id="SSF55031">
    <property type="entry name" value="Bacterial exopeptidase dimerisation domain"/>
    <property type="match status" value="1"/>
</dbReference>
<dbReference type="Pfam" id="PF07687">
    <property type="entry name" value="M20_dimer"/>
    <property type="match status" value="1"/>
</dbReference>
<dbReference type="Pfam" id="PF01546">
    <property type="entry name" value="Peptidase_M20"/>
    <property type="match status" value="1"/>
</dbReference>
<dbReference type="Gene3D" id="3.30.70.360">
    <property type="match status" value="1"/>
</dbReference>
<dbReference type="CDD" id="cd08659">
    <property type="entry name" value="M20_ArgE_DapE-like"/>
    <property type="match status" value="1"/>
</dbReference>
<evidence type="ECO:0000259" key="3">
    <source>
        <dbReference type="Pfam" id="PF07687"/>
    </source>
</evidence>
<accession>A0A366H5Q3</accession>
<dbReference type="InterPro" id="IPR002933">
    <property type="entry name" value="Peptidase_M20"/>
</dbReference>
<comment type="caution">
    <text evidence="4">The sequence shown here is derived from an EMBL/GenBank/DDBJ whole genome shotgun (WGS) entry which is preliminary data.</text>
</comment>
<organism evidence="4 5">
    <name type="scientific">Roseimicrobium gellanilyticum</name>
    <dbReference type="NCBI Taxonomy" id="748857"/>
    <lineage>
        <taxon>Bacteria</taxon>
        <taxon>Pseudomonadati</taxon>
        <taxon>Verrucomicrobiota</taxon>
        <taxon>Verrucomicrobiia</taxon>
        <taxon>Verrucomicrobiales</taxon>
        <taxon>Verrucomicrobiaceae</taxon>
        <taxon>Roseimicrobium</taxon>
    </lineage>
</organism>
<keyword evidence="5" id="KW-1185">Reference proteome</keyword>
<evidence type="ECO:0000256" key="1">
    <source>
        <dbReference type="ARBA" id="ARBA00022723"/>
    </source>
</evidence>
<dbReference type="GO" id="GO:0046872">
    <property type="term" value="F:metal ion binding"/>
    <property type="evidence" value="ECO:0007669"/>
    <property type="project" value="UniProtKB-KW"/>
</dbReference>
<keyword evidence="2" id="KW-0378">Hydrolase</keyword>
<dbReference type="Gene3D" id="3.40.630.10">
    <property type="entry name" value="Zn peptidases"/>
    <property type="match status" value="2"/>
</dbReference>
<gene>
    <name evidence="4" type="ORF">DES53_114136</name>
</gene>
<evidence type="ECO:0000313" key="5">
    <source>
        <dbReference type="Proteomes" id="UP000253426"/>
    </source>
</evidence>
<dbReference type="InterPro" id="IPR050072">
    <property type="entry name" value="Peptidase_M20A"/>
</dbReference>
<dbReference type="InterPro" id="IPR036264">
    <property type="entry name" value="Bact_exopeptidase_dim_dom"/>
</dbReference>
<protein>
    <submittedName>
        <fullName evidence="4">Acetylornithine deacetylase</fullName>
    </submittedName>
</protein>
<dbReference type="AlphaFoldDB" id="A0A366H5Q3"/>
<proteinExistence type="predicted"/>
<dbReference type="PANTHER" id="PTHR43808">
    <property type="entry name" value="ACETYLORNITHINE DEACETYLASE"/>
    <property type="match status" value="1"/>
</dbReference>
<dbReference type="EMBL" id="QNRR01000014">
    <property type="protein sequence ID" value="RBP37398.1"/>
    <property type="molecule type" value="Genomic_DNA"/>
</dbReference>
<reference evidence="4 5" key="1">
    <citation type="submission" date="2018-06" db="EMBL/GenBank/DDBJ databases">
        <title>Genomic Encyclopedia of Type Strains, Phase IV (KMG-IV): sequencing the most valuable type-strain genomes for metagenomic binning, comparative biology and taxonomic classification.</title>
        <authorList>
            <person name="Goeker M."/>
        </authorList>
    </citation>
    <scope>NUCLEOTIDE SEQUENCE [LARGE SCALE GENOMIC DNA]</scope>
    <source>
        <strain evidence="4 5">DSM 25532</strain>
    </source>
</reference>
<dbReference type="SUPFAM" id="SSF53187">
    <property type="entry name" value="Zn-dependent exopeptidases"/>
    <property type="match status" value="1"/>
</dbReference>
<dbReference type="GO" id="GO:0016787">
    <property type="term" value="F:hydrolase activity"/>
    <property type="evidence" value="ECO:0007669"/>
    <property type="project" value="UniProtKB-KW"/>
</dbReference>
<dbReference type="Proteomes" id="UP000253426">
    <property type="component" value="Unassembled WGS sequence"/>
</dbReference>